<protein>
    <recommendedName>
        <fullName evidence="5">Leucine carboxyl methyltransferase</fullName>
    </recommendedName>
</protein>
<keyword evidence="2" id="KW-0808">Transferase</keyword>
<dbReference type="GO" id="GO:0008168">
    <property type="term" value="F:methyltransferase activity"/>
    <property type="evidence" value="ECO:0007669"/>
    <property type="project" value="UniProtKB-KW"/>
</dbReference>
<name>A0A7K1TZP4_9BACT</name>
<dbReference type="EMBL" id="WRXN01000001">
    <property type="protein sequence ID" value="MVT07587.1"/>
    <property type="molecule type" value="Genomic_DNA"/>
</dbReference>
<accession>A0A7K1TZP4</accession>
<evidence type="ECO:0000256" key="2">
    <source>
        <dbReference type="ARBA" id="ARBA00022679"/>
    </source>
</evidence>
<dbReference type="AlphaFoldDB" id="A0A7K1TZP4"/>
<evidence type="ECO:0000313" key="3">
    <source>
        <dbReference type="EMBL" id="MVT07587.1"/>
    </source>
</evidence>
<evidence type="ECO:0008006" key="5">
    <source>
        <dbReference type="Google" id="ProtNLM"/>
    </source>
</evidence>
<dbReference type="PANTHER" id="PTHR43619:SF2">
    <property type="entry name" value="S-ADENOSYL-L-METHIONINE-DEPENDENT METHYLTRANSFERASES SUPERFAMILY PROTEIN"/>
    <property type="match status" value="1"/>
</dbReference>
<evidence type="ECO:0000256" key="1">
    <source>
        <dbReference type="ARBA" id="ARBA00022603"/>
    </source>
</evidence>
<keyword evidence="4" id="KW-1185">Reference proteome</keyword>
<dbReference type="Pfam" id="PF04072">
    <property type="entry name" value="LCM"/>
    <property type="match status" value="1"/>
</dbReference>
<dbReference type="GO" id="GO:0032259">
    <property type="term" value="P:methylation"/>
    <property type="evidence" value="ECO:0007669"/>
    <property type="project" value="UniProtKB-KW"/>
</dbReference>
<evidence type="ECO:0000313" key="4">
    <source>
        <dbReference type="Proteomes" id="UP000461730"/>
    </source>
</evidence>
<dbReference type="Gene3D" id="3.40.50.150">
    <property type="entry name" value="Vaccinia Virus protein VP39"/>
    <property type="match status" value="1"/>
</dbReference>
<dbReference type="InterPro" id="IPR029063">
    <property type="entry name" value="SAM-dependent_MTases_sf"/>
</dbReference>
<dbReference type="Proteomes" id="UP000461730">
    <property type="component" value="Unassembled WGS sequence"/>
</dbReference>
<comment type="caution">
    <text evidence="3">The sequence shown here is derived from an EMBL/GenBank/DDBJ whole genome shotgun (WGS) entry which is preliminary data.</text>
</comment>
<dbReference type="InterPro" id="IPR007213">
    <property type="entry name" value="Ppm1/Ppm2/Tcmp"/>
</dbReference>
<sequence length="281" mass="32408">MKTVVNKLSVASTSALVLLNTRSLFEAGWGREYLSHIDFSQVEKMSAEMGSAGPLFGDILLLRKKMIRYLVRQLMMQRSYQQVCILAAGLDPLGLQIAENYPEQLKGIYEVDNAHMKEKREIYKLISYNDKRLQHVEADVTNTQQLMEALMSAGYDPQLPTLIVFEGIIHYIQEEQFLRTMRVFCSRIRNNAVVMEYLIHNDDIPVAFHPVMERMQEIMEKNIGTRVRQYSRKKMLNLLSLLEAEIEGAYDLPTAEYLLNGQNRHFHNHGDGAVELIAFHI</sequence>
<keyword evidence="1" id="KW-0489">Methyltransferase</keyword>
<gene>
    <name evidence="3" type="ORF">GO493_04885</name>
</gene>
<organism evidence="3 4">
    <name type="scientific">Chitinophaga tropicalis</name>
    <dbReference type="NCBI Taxonomy" id="2683588"/>
    <lineage>
        <taxon>Bacteria</taxon>
        <taxon>Pseudomonadati</taxon>
        <taxon>Bacteroidota</taxon>
        <taxon>Chitinophagia</taxon>
        <taxon>Chitinophagales</taxon>
        <taxon>Chitinophagaceae</taxon>
        <taxon>Chitinophaga</taxon>
    </lineage>
</organism>
<proteinExistence type="predicted"/>
<dbReference type="SUPFAM" id="SSF53335">
    <property type="entry name" value="S-adenosyl-L-methionine-dependent methyltransferases"/>
    <property type="match status" value="1"/>
</dbReference>
<dbReference type="PANTHER" id="PTHR43619">
    <property type="entry name" value="S-ADENOSYL-L-METHIONINE-DEPENDENT METHYLTRANSFERASE YKTD-RELATED"/>
    <property type="match status" value="1"/>
</dbReference>
<reference evidence="3 4" key="1">
    <citation type="submission" date="2019-12" db="EMBL/GenBank/DDBJ databases">
        <title>Chitinophaga sp. strain ysch24 (GDMCC 1.1355), whole genome shotgun sequence.</title>
        <authorList>
            <person name="Zhang X."/>
        </authorList>
    </citation>
    <scope>NUCLEOTIDE SEQUENCE [LARGE SCALE GENOMIC DNA]</scope>
    <source>
        <strain evidence="4">ysch24</strain>
    </source>
</reference>
<dbReference type="RefSeq" id="WP_157304972.1">
    <property type="nucleotide sequence ID" value="NZ_WRXN01000001.1"/>
</dbReference>